<feature type="domain" description="Tudor" evidence="4">
    <location>
        <begin position="516"/>
        <end position="574"/>
    </location>
</feature>
<accession>A0A0K2TGN0</accession>
<feature type="compositionally biased region" description="Basic and acidic residues" evidence="3">
    <location>
        <begin position="462"/>
        <end position="472"/>
    </location>
</feature>
<dbReference type="InterPro" id="IPR013894">
    <property type="entry name" value="RMI1_OB"/>
</dbReference>
<dbReference type="Gene3D" id="2.30.30.140">
    <property type="match status" value="1"/>
</dbReference>
<feature type="region of interest" description="Disordered" evidence="3">
    <location>
        <begin position="193"/>
        <end position="285"/>
    </location>
</feature>
<feature type="compositionally biased region" description="Basic and acidic residues" evidence="3">
    <location>
        <begin position="244"/>
        <end position="260"/>
    </location>
</feature>
<dbReference type="SMART" id="SM00333">
    <property type="entry name" value="TUDOR"/>
    <property type="match status" value="1"/>
</dbReference>
<dbReference type="EMBL" id="HACA01007837">
    <property type="protein sequence ID" value="CDW25198.1"/>
    <property type="molecule type" value="Transcribed_RNA"/>
</dbReference>
<evidence type="ECO:0000256" key="3">
    <source>
        <dbReference type="SAM" id="MobiDB-lite"/>
    </source>
</evidence>
<dbReference type="Pfam" id="PF08585">
    <property type="entry name" value="RMI1_N_C"/>
    <property type="match status" value="1"/>
</dbReference>
<dbReference type="InterPro" id="IPR042470">
    <property type="entry name" value="RMI1_N_C_sf"/>
</dbReference>
<dbReference type="SUPFAM" id="SSF63748">
    <property type="entry name" value="Tudor/PWWP/MBT"/>
    <property type="match status" value="1"/>
</dbReference>
<organism evidence="5">
    <name type="scientific">Lepeophtheirus salmonis</name>
    <name type="common">Salmon louse</name>
    <name type="synonym">Caligus salmonis</name>
    <dbReference type="NCBI Taxonomy" id="72036"/>
    <lineage>
        <taxon>Eukaryota</taxon>
        <taxon>Metazoa</taxon>
        <taxon>Ecdysozoa</taxon>
        <taxon>Arthropoda</taxon>
        <taxon>Crustacea</taxon>
        <taxon>Multicrustacea</taxon>
        <taxon>Hexanauplia</taxon>
        <taxon>Copepoda</taxon>
        <taxon>Siphonostomatoida</taxon>
        <taxon>Caligidae</taxon>
        <taxon>Lepeophtheirus</taxon>
    </lineage>
</organism>
<evidence type="ECO:0000256" key="1">
    <source>
        <dbReference type="ARBA" id="ARBA00004123"/>
    </source>
</evidence>
<dbReference type="KEGG" id="lsm:121117110"/>
<evidence type="ECO:0000313" key="5">
    <source>
        <dbReference type="EMBL" id="CDW25198.1"/>
    </source>
</evidence>
<dbReference type="Gene3D" id="2.40.50.770">
    <property type="entry name" value="RecQ-mediated genome instability protein Rmi1, C-terminal domain"/>
    <property type="match status" value="1"/>
</dbReference>
<sequence length="585" mass="67070">MSGSKGKHLLIKGFRLTEEGLNLTEGNYEKALDFDLREIAQPFFPSEIDRRSRKIDSLENKDRVILQVKSIKNVSIPKIEESRSGIPRLLKIALTDGFTSMFAVEINPLDNISTETPPGTKVQLMDVNLDIVSGFILLRSGSIKVLGGRVDRLAESWEISRKFASFKRDSSSSSGPPPWVSFGKSIAIHPTLNEKEANPVNIKQNGKEERKSEEPSEFDSQRKDAIEEAAKSGYQKVFGGGSQEIKDGKKGMTRHEEIAQRKRNKRGNKENEADALSAKPPPSSRVCLFDFMEKKIPSKENDAGVMLHHDVPITFVKASQPELNEVKQHSGASSSNKNINKREKQAGGRSYNNSNSGYNSNHKTNISHSHHNQQSSHVQTNDNYPGNNTTSDSKNRNNNRRNDYADKKDNRRDKPHQQQIQQQQQHKQQREPQQQKEPQQQQQKLPDPNKKQQQRGPNPRSRRNENSDRDFGEWNNSTYTETQSQRKPYEENRGFSNSNYKGTSKKKQQQQHHHHQWKANDLALAKYWEDGLYYPVKIREVTSTTALVCFEGYENFEEVLFKDLKPKELMRKPQQQNSHQHHPHH</sequence>
<feature type="compositionally biased region" description="Polar residues" evidence="3">
    <location>
        <begin position="474"/>
        <end position="486"/>
    </location>
</feature>
<dbReference type="SMART" id="SM01161">
    <property type="entry name" value="DUF1767"/>
    <property type="match status" value="1"/>
</dbReference>
<feature type="compositionally biased region" description="Low complexity" evidence="3">
    <location>
        <begin position="347"/>
        <end position="361"/>
    </location>
</feature>
<evidence type="ECO:0000256" key="2">
    <source>
        <dbReference type="ARBA" id="ARBA00023242"/>
    </source>
</evidence>
<comment type="subcellular location">
    <subcellularLocation>
        <location evidence="1">Nucleus</location>
    </subcellularLocation>
</comment>
<dbReference type="PROSITE" id="PS50304">
    <property type="entry name" value="TUDOR"/>
    <property type="match status" value="1"/>
</dbReference>
<dbReference type="GO" id="GO:0005634">
    <property type="term" value="C:nucleus"/>
    <property type="evidence" value="ECO:0007669"/>
    <property type="project" value="UniProtKB-SubCell"/>
</dbReference>
<dbReference type="RefSeq" id="XP_040567345.1">
    <property type="nucleotide sequence ID" value="XM_040711411.2"/>
</dbReference>
<feature type="compositionally biased region" description="Basic and acidic residues" evidence="3">
    <location>
        <begin position="400"/>
        <end position="416"/>
    </location>
</feature>
<keyword evidence="2" id="KW-0539">Nucleus</keyword>
<feature type="compositionally biased region" description="Low complexity" evidence="3">
    <location>
        <begin position="417"/>
        <end position="427"/>
    </location>
</feature>
<feature type="compositionally biased region" description="Basic residues" evidence="3">
    <location>
        <begin position="503"/>
        <end position="517"/>
    </location>
</feature>
<feature type="compositionally biased region" description="Low complexity" evidence="3">
    <location>
        <begin position="435"/>
        <end position="446"/>
    </location>
</feature>
<dbReference type="GeneID" id="121117110"/>
<name>A0A0K2TGN0_LEPSM</name>
<protein>
    <recommendedName>
        <fullName evidence="4">Tudor domain-containing protein</fullName>
    </recommendedName>
</protein>
<evidence type="ECO:0000259" key="4">
    <source>
        <dbReference type="PROSITE" id="PS50304"/>
    </source>
</evidence>
<dbReference type="AlphaFoldDB" id="A0A0K2TGN0"/>
<dbReference type="OrthoDB" id="434939at2759"/>
<dbReference type="PANTHER" id="PTHR13681">
    <property type="entry name" value="SURVIVAL OF MOTOR NEURON-RELATED-SPLICING FACTOR 30-RELATED"/>
    <property type="match status" value="1"/>
</dbReference>
<feature type="region of interest" description="Disordered" evidence="3">
    <location>
        <begin position="324"/>
        <end position="517"/>
    </location>
</feature>
<proteinExistence type="predicted"/>
<reference evidence="5" key="1">
    <citation type="submission" date="2014-05" db="EMBL/GenBank/DDBJ databases">
        <authorList>
            <person name="Chronopoulou M."/>
        </authorList>
    </citation>
    <scope>NUCLEOTIDE SEQUENCE</scope>
    <source>
        <tissue evidence="5">Whole organism</tissue>
    </source>
</reference>
<feature type="compositionally biased region" description="Basic and acidic residues" evidence="3">
    <location>
        <begin position="205"/>
        <end position="230"/>
    </location>
</feature>
<dbReference type="PANTHER" id="PTHR13681:SF24">
    <property type="entry name" value="TUDOR DOMAIN-CONTAINING PROTEIN 3"/>
    <property type="match status" value="1"/>
</dbReference>
<dbReference type="InterPro" id="IPR002999">
    <property type="entry name" value="Tudor"/>
</dbReference>